<feature type="transmembrane region" description="Helical" evidence="1">
    <location>
        <begin position="437"/>
        <end position="459"/>
    </location>
</feature>
<dbReference type="Proteomes" id="UP000216605">
    <property type="component" value="Unassembled WGS sequence"/>
</dbReference>
<keyword evidence="1" id="KW-1133">Transmembrane helix</keyword>
<feature type="transmembrane region" description="Helical" evidence="1">
    <location>
        <begin position="21"/>
        <end position="39"/>
    </location>
</feature>
<feature type="transmembrane region" description="Helical" evidence="1">
    <location>
        <begin position="115"/>
        <end position="135"/>
    </location>
</feature>
<reference evidence="2 3" key="1">
    <citation type="submission" date="2017-07" db="EMBL/GenBank/DDBJ databases">
        <title>Flavobacterium cyanobacteriorum sp. nov., isolated from cyanobacterial aggregates in a eutrophic lake.</title>
        <authorList>
            <person name="Cai H."/>
        </authorList>
    </citation>
    <scope>NUCLEOTIDE SEQUENCE [LARGE SCALE GENOMIC DNA]</scope>
    <source>
        <strain evidence="2 3">TH021</strain>
    </source>
</reference>
<dbReference type="EMBL" id="NOXV01000304">
    <property type="protein sequence ID" value="OYQ32146.1"/>
    <property type="molecule type" value="Genomic_DNA"/>
</dbReference>
<sequence>MNQFFSILYADFLQRVRSNSFIVLLIISVVAAYKFVPLPQDHYTTIRIGDYTGLNNAAWIGHSTAIMACFFLWLFGFYVVNNSIRNDLQTGVGQLIASSAITNFQYLLAKAVSHFFLFSTIVVVVFLLALGLTFYRVENYPFDFFQFASPYFFVTFPSVFVLSALTIFFEVVFVQKTNIMNLIFMLLFIGLLGVTHFISGSFIYYVDPLGIQFLLNEISIAIPKSIISNTQEISVGINYNADSNLNYFLFKGSHFSFEFYLSRLFWIIFSLVTIKISSVYFHRFDVKTKRVLPKLQHVKHLYKEETSKRKIYFENLQKVDTDYRLFPLIFAEFLLLIRKGSIRLWILNLGCFIGLFFIPIEDALFIGLPIIWYLQVNRWSDLFTKEQDFRTTAFIYSTYKPLKRLLLSQFLAGTILALIFALPVIVRLCFLQQFLEIIQVILSAISIILFSLFLGILFSGRRFFEFVFLFITFICISSGGTVSYIIWSSDFKHNITFQVLFTSLLIILSFSLKKRRLNRD</sequence>
<proteinExistence type="predicted"/>
<feature type="transmembrane region" description="Helical" evidence="1">
    <location>
        <begin position="466"/>
        <end position="487"/>
    </location>
</feature>
<feature type="transmembrane region" description="Helical" evidence="1">
    <location>
        <begin position="493"/>
        <end position="512"/>
    </location>
</feature>
<keyword evidence="1" id="KW-0472">Membrane</keyword>
<comment type="caution">
    <text evidence="2">The sequence shown here is derived from an EMBL/GenBank/DDBJ whole genome shotgun (WGS) entry which is preliminary data.</text>
</comment>
<feature type="transmembrane region" description="Helical" evidence="1">
    <location>
        <begin position="181"/>
        <end position="206"/>
    </location>
</feature>
<feature type="transmembrane region" description="Helical" evidence="1">
    <location>
        <begin position="59"/>
        <end position="80"/>
    </location>
</feature>
<feature type="transmembrane region" description="Helical" evidence="1">
    <location>
        <begin position="352"/>
        <end position="374"/>
    </location>
</feature>
<keyword evidence="3" id="KW-1185">Reference proteome</keyword>
<evidence type="ECO:0000256" key="1">
    <source>
        <dbReference type="SAM" id="Phobius"/>
    </source>
</evidence>
<keyword evidence="1" id="KW-0812">Transmembrane</keyword>
<feature type="transmembrane region" description="Helical" evidence="1">
    <location>
        <begin position="325"/>
        <end position="346"/>
    </location>
</feature>
<feature type="transmembrane region" description="Helical" evidence="1">
    <location>
        <begin position="260"/>
        <end position="281"/>
    </location>
</feature>
<protein>
    <submittedName>
        <fullName evidence="2">Uncharacterized protein</fullName>
    </submittedName>
</protein>
<accession>A0A255YSF4</accession>
<dbReference type="OrthoDB" id="6017159at2"/>
<name>A0A255YSF4_9FLAO</name>
<organism evidence="2 3">
    <name type="scientific">Flavobacterium cyanobacteriorum</name>
    <dbReference type="NCBI Taxonomy" id="2022802"/>
    <lineage>
        <taxon>Bacteria</taxon>
        <taxon>Pseudomonadati</taxon>
        <taxon>Bacteroidota</taxon>
        <taxon>Flavobacteriia</taxon>
        <taxon>Flavobacteriales</taxon>
        <taxon>Flavobacteriaceae</taxon>
        <taxon>Flavobacterium</taxon>
    </lineage>
</organism>
<dbReference type="AlphaFoldDB" id="A0A255YSF4"/>
<evidence type="ECO:0000313" key="3">
    <source>
        <dbReference type="Proteomes" id="UP000216605"/>
    </source>
</evidence>
<feature type="transmembrane region" description="Helical" evidence="1">
    <location>
        <begin position="147"/>
        <end position="169"/>
    </location>
</feature>
<feature type="transmembrane region" description="Helical" evidence="1">
    <location>
        <begin position="405"/>
        <end position="425"/>
    </location>
</feature>
<gene>
    <name evidence="2" type="ORF">CHU92_14840</name>
</gene>
<evidence type="ECO:0000313" key="2">
    <source>
        <dbReference type="EMBL" id="OYQ32146.1"/>
    </source>
</evidence>
<dbReference type="RefSeq" id="WP_094416930.1">
    <property type="nucleotide sequence ID" value="NZ_NOXV01000304.1"/>
</dbReference>